<proteinExistence type="predicted"/>
<evidence type="ECO:0000313" key="1">
    <source>
        <dbReference type="EMBL" id="VUC75522.1"/>
    </source>
</evidence>
<organism evidence="1">
    <name type="scientific">Salmonella sp. NCTC 6947</name>
    <dbReference type="NCBI Taxonomy" id="2583581"/>
    <lineage>
        <taxon>Bacteria</taxon>
        <taxon>Pseudomonadati</taxon>
        <taxon>Pseudomonadota</taxon>
        <taxon>Gammaproteobacteria</taxon>
        <taxon>Enterobacterales</taxon>
        <taxon>Enterobacteriaceae</taxon>
        <taxon>Salmonella</taxon>
    </lineage>
</organism>
<protein>
    <submittedName>
        <fullName evidence="1">Uncharacterized protein</fullName>
    </submittedName>
</protein>
<sequence length="111" mass="12443">MNILTREHPTPEMLCKFVTRYYGCYQGAYLCGKASEILTFLLGMAGYPARKVAVQINNTGHIFVRCGALYLDPTIKQFGDYQEISTVYPLPYVNNSEAAPDAMQQPPTRSI</sequence>
<dbReference type="EMBL" id="CABFNZ010000003">
    <property type="protein sequence ID" value="VUC75522.1"/>
    <property type="molecule type" value="Genomic_DNA"/>
</dbReference>
<name>A0A509BQD7_9ENTR</name>
<dbReference type="AlphaFoldDB" id="A0A509BQD7"/>
<gene>
    <name evidence="1" type="ORF">NCTC6947_01273</name>
</gene>
<reference evidence="1" key="1">
    <citation type="submission" date="2019-06" db="EMBL/GenBank/DDBJ databases">
        <authorList>
            <consortium name="Pathogen Informatics"/>
        </authorList>
    </citation>
    <scope>NUCLEOTIDE SEQUENCE</scope>
    <source>
        <strain evidence="1">NCTC6947</strain>
    </source>
</reference>
<accession>A0A509BQD7</accession>